<evidence type="ECO:0000256" key="6">
    <source>
        <dbReference type="ARBA" id="ARBA00023136"/>
    </source>
</evidence>
<dbReference type="Gene3D" id="1.20.1250.20">
    <property type="entry name" value="MFS general substrate transporter like domains"/>
    <property type="match status" value="2"/>
</dbReference>
<dbReference type="Proteomes" id="UP000009049">
    <property type="component" value="Chromosome"/>
</dbReference>
<keyword evidence="4 7" id="KW-0812">Transmembrane</keyword>
<dbReference type="PANTHER" id="PTHR23514:SF3">
    <property type="entry name" value="BYPASS OF STOP CODON PROTEIN 6"/>
    <property type="match status" value="1"/>
</dbReference>
<feature type="transmembrane region" description="Helical" evidence="7">
    <location>
        <begin position="201"/>
        <end position="219"/>
    </location>
</feature>
<accession>A4CHG5</accession>
<evidence type="ECO:0000256" key="3">
    <source>
        <dbReference type="ARBA" id="ARBA00022448"/>
    </source>
</evidence>
<name>A4CHG5_ROBBH</name>
<dbReference type="GO" id="GO:0012505">
    <property type="term" value="C:endomembrane system"/>
    <property type="evidence" value="ECO:0007669"/>
    <property type="project" value="UniProtKB-SubCell"/>
</dbReference>
<feature type="transmembrane region" description="Helical" evidence="7">
    <location>
        <begin position="376"/>
        <end position="394"/>
    </location>
</feature>
<dbReference type="RefSeq" id="WP_015753130.1">
    <property type="nucleotide sequence ID" value="NC_013222.1"/>
</dbReference>
<dbReference type="SUPFAM" id="SSF103473">
    <property type="entry name" value="MFS general substrate transporter"/>
    <property type="match status" value="1"/>
</dbReference>
<sequence>MKPINRNRVFLAACISLVVTSMTFAIRAGILDQLGLQFDLSDTQLGYINGMAFLGFPIATIVGGLLYNLLGPKKLMMIAFFSHIIGLVMTIYAGGFWTLLISTFFIGFANGSVEAACNPMIADMYTRNRTAMLNRFHVWFPGGIVIGALISKFMTDFGMGWQAQIAIMLIPTLIYGFMFFKEPLPESEHMETDTRLNIKALASPLFLFIIVCMTLTAISEFGPQQWVERILGNSGANPMLVLAMVTGIMALGRYFGGFLVHRLNPIGVLLMSAIVTTAAVYSMSIAEGGMIYAAAILFALGVCYFWPTMIGFTSEYMPKTGALGMSLVGGAGMLSTAIWQPVIGSWLDSARQTALDSGMAQEVAELAAGKATLGKMMFFPLTVAVLFGILFLFFRKKLEERRVPQAHDMADVLEQTKGS</sequence>
<evidence type="ECO:0000256" key="1">
    <source>
        <dbReference type="ARBA" id="ARBA00004127"/>
    </source>
</evidence>
<dbReference type="HOGENOM" id="CLU_038152_0_0_10"/>
<evidence type="ECO:0000256" key="5">
    <source>
        <dbReference type="ARBA" id="ARBA00022989"/>
    </source>
</evidence>
<keyword evidence="3" id="KW-0813">Transport</keyword>
<feature type="transmembrane region" description="Helical" evidence="7">
    <location>
        <begin position="138"/>
        <end position="155"/>
    </location>
</feature>
<comment type="subcellular location">
    <subcellularLocation>
        <location evidence="1">Endomembrane system</location>
        <topology evidence="1">Multi-pass membrane protein</topology>
    </subcellularLocation>
</comment>
<dbReference type="InterPro" id="IPR020846">
    <property type="entry name" value="MFS_dom"/>
</dbReference>
<feature type="transmembrane region" description="Helical" evidence="7">
    <location>
        <begin position="321"/>
        <end position="339"/>
    </location>
</feature>
<dbReference type="InterPro" id="IPR036259">
    <property type="entry name" value="MFS_trans_sf"/>
</dbReference>
<feature type="transmembrane region" description="Helical" evidence="7">
    <location>
        <begin position="239"/>
        <end position="256"/>
    </location>
</feature>
<dbReference type="AlphaFoldDB" id="A4CHG5"/>
<dbReference type="PROSITE" id="PS50850">
    <property type="entry name" value="MFS"/>
    <property type="match status" value="1"/>
</dbReference>
<feature type="transmembrane region" description="Helical" evidence="7">
    <location>
        <begin position="263"/>
        <end position="283"/>
    </location>
</feature>
<dbReference type="GO" id="GO:0022857">
    <property type="term" value="F:transmembrane transporter activity"/>
    <property type="evidence" value="ECO:0007669"/>
    <property type="project" value="InterPro"/>
</dbReference>
<feature type="transmembrane region" description="Helical" evidence="7">
    <location>
        <begin position="161"/>
        <end position="180"/>
    </location>
</feature>
<dbReference type="InterPro" id="IPR011701">
    <property type="entry name" value="MFS"/>
</dbReference>
<organism evidence="9 10">
    <name type="scientific">Robiginitalea biformata (strain ATCC BAA-864 / DSM 15991 / KCTC 12146 / HTCC2501)</name>
    <dbReference type="NCBI Taxonomy" id="313596"/>
    <lineage>
        <taxon>Bacteria</taxon>
        <taxon>Pseudomonadati</taxon>
        <taxon>Bacteroidota</taxon>
        <taxon>Flavobacteriia</taxon>
        <taxon>Flavobacteriales</taxon>
        <taxon>Flavobacteriaceae</taxon>
        <taxon>Robiginitalea</taxon>
    </lineage>
</organism>
<keyword evidence="6 7" id="KW-0472">Membrane</keyword>
<dbReference type="STRING" id="313596.RB2501_05725"/>
<feature type="domain" description="Major facilitator superfamily (MFS) profile" evidence="8">
    <location>
        <begin position="9"/>
        <end position="400"/>
    </location>
</feature>
<feature type="transmembrane region" description="Helical" evidence="7">
    <location>
        <begin position="99"/>
        <end position="117"/>
    </location>
</feature>
<dbReference type="KEGG" id="rbi:RB2501_05725"/>
<reference evidence="9 10" key="1">
    <citation type="journal article" date="2009" name="J. Bacteriol.">
        <title>Complete genome sequence of Robiginitalea biformata HTCC2501.</title>
        <authorList>
            <person name="Oh H.M."/>
            <person name="Giovannoni S.J."/>
            <person name="Lee K."/>
            <person name="Ferriera S."/>
            <person name="Johnson J."/>
            <person name="Cho J.C."/>
        </authorList>
    </citation>
    <scope>NUCLEOTIDE SEQUENCE [LARGE SCALE GENOMIC DNA]</scope>
    <source>
        <strain evidence="10">ATCC BAA-864 / HTCC2501 / KCTC 12146</strain>
    </source>
</reference>
<dbReference type="GO" id="GO:0016020">
    <property type="term" value="C:membrane"/>
    <property type="evidence" value="ECO:0007669"/>
    <property type="project" value="TreeGrafter"/>
</dbReference>
<protein>
    <recommendedName>
        <fullName evidence="8">Major facilitator superfamily (MFS) profile domain-containing protein</fullName>
    </recommendedName>
</protein>
<dbReference type="EMBL" id="CP001712">
    <property type="protein sequence ID" value="EAR16373.1"/>
    <property type="molecule type" value="Genomic_DNA"/>
</dbReference>
<evidence type="ECO:0000256" key="2">
    <source>
        <dbReference type="ARBA" id="ARBA00008335"/>
    </source>
</evidence>
<evidence type="ECO:0000256" key="7">
    <source>
        <dbReference type="SAM" id="Phobius"/>
    </source>
</evidence>
<keyword evidence="10" id="KW-1185">Reference proteome</keyword>
<evidence type="ECO:0000313" key="10">
    <source>
        <dbReference type="Proteomes" id="UP000009049"/>
    </source>
</evidence>
<feature type="transmembrane region" description="Helical" evidence="7">
    <location>
        <begin position="289"/>
        <end position="309"/>
    </location>
</feature>
<dbReference type="OrthoDB" id="9783757at2"/>
<evidence type="ECO:0000259" key="8">
    <source>
        <dbReference type="PROSITE" id="PS50850"/>
    </source>
</evidence>
<dbReference type="PANTHER" id="PTHR23514">
    <property type="entry name" value="BYPASS OF STOP CODON PROTEIN 6"/>
    <property type="match status" value="1"/>
</dbReference>
<dbReference type="Pfam" id="PF07690">
    <property type="entry name" value="MFS_1"/>
    <property type="match status" value="1"/>
</dbReference>
<dbReference type="eggNOG" id="COG0738">
    <property type="taxonomic scope" value="Bacteria"/>
</dbReference>
<proteinExistence type="inferred from homology"/>
<dbReference type="InterPro" id="IPR051788">
    <property type="entry name" value="MFS_Transporter"/>
</dbReference>
<feature type="transmembrane region" description="Helical" evidence="7">
    <location>
        <begin position="44"/>
        <end position="68"/>
    </location>
</feature>
<gene>
    <name evidence="9" type="ordered locus">RB2501_05725</name>
</gene>
<feature type="transmembrane region" description="Helical" evidence="7">
    <location>
        <begin position="75"/>
        <end position="93"/>
    </location>
</feature>
<keyword evidence="5 7" id="KW-1133">Transmembrane helix</keyword>
<evidence type="ECO:0000256" key="4">
    <source>
        <dbReference type="ARBA" id="ARBA00022692"/>
    </source>
</evidence>
<evidence type="ECO:0000313" key="9">
    <source>
        <dbReference type="EMBL" id="EAR16373.1"/>
    </source>
</evidence>
<comment type="similarity">
    <text evidence="2">Belongs to the major facilitator superfamily.</text>
</comment>